<reference evidence="2" key="1">
    <citation type="submission" date="2020-01" db="EMBL/GenBank/DDBJ databases">
        <authorList>
            <consortium name="DOE Joint Genome Institute"/>
            <person name="Haridas S."/>
            <person name="Albert R."/>
            <person name="Binder M."/>
            <person name="Bloem J."/>
            <person name="Labutti K."/>
            <person name="Salamov A."/>
            <person name="Andreopoulos B."/>
            <person name="Baker S.E."/>
            <person name="Barry K."/>
            <person name="Bills G."/>
            <person name="Bluhm B.H."/>
            <person name="Cannon C."/>
            <person name="Castanera R."/>
            <person name="Culley D.E."/>
            <person name="Daum C."/>
            <person name="Ezra D."/>
            <person name="Gonzalez J.B."/>
            <person name="Henrissat B."/>
            <person name="Kuo A."/>
            <person name="Liang C."/>
            <person name="Lipzen A."/>
            <person name="Lutzoni F."/>
            <person name="Magnuson J."/>
            <person name="Mondo S."/>
            <person name="Nolan M."/>
            <person name="Ohm R."/>
            <person name="Pangilinan J."/>
            <person name="Park H.-J."/>
            <person name="Ramirez L."/>
            <person name="Alfaro M."/>
            <person name="Sun H."/>
            <person name="Tritt A."/>
            <person name="Yoshinaga Y."/>
            <person name="Zwiers L.-H."/>
            <person name="Turgeon B.G."/>
            <person name="Goodwin S.B."/>
            <person name="Spatafora J.W."/>
            <person name="Crous P.W."/>
            <person name="Grigoriev I.V."/>
        </authorList>
    </citation>
    <scope>NUCLEOTIDE SEQUENCE</scope>
    <source>
        <strain evidence="2">CBS 394.84</strain>
    </source>
</reference>
<dbReference type="OrthoDB" id="3685774at2759"/>
<proteinExistence type="predicted"/>
<sequence>MKNGQPRFCGNRFQVESPKGCSDHHFGAYEDNRFFQQAKKGRPYELPVFPHEQPGWEMELSNLYNLGEIIVCMSTIEGQLCFTAVPKSPSPGKRIKPEVLAVIPNKQLRLTQTKAQGGLTESKEEEEENSRVKVTKALVAAKADPETFNGQLSYATFNEAKLYAKRREVWARKDAKTPKTPGSSESPVAIAESTETRAQKQPHAKEIMRKRRRV</sequence>
<accession>A0A9P4LDX7</accession>
<organism evidence="2 3">
    <name type="scientific">Cucurbitaria berberidis CBS 394.84</name>
    <dbReference type="NCBI Taxonomy" id="1168544"/>
    <lineage>
        <taxon>Eukaryota</taxon>
        <taxon>Fungi</taxon>
        <taxon>Dikarya</taxon>
        <taxon>Ascomycota</taxon>
        <taxon>Pezizomycotina</taxon>
        <taxon>Dothideomycetes</taxon>
        <taxon>Pleosporomycetidae</taxon>
        <taxon>Pleosporales</taxon>
        <taxon>Pleosporineae</taxon>
        <taxon>Cucurbitariaceae</taxon>
        <taxon>Cucurbitaria</taxon>
    </lineage>
</organism>
<name>A0A9P4LDX7_9PLEO</name>
<dbReference type="AlphaFoldDB" id="A0A9P4LDX7"/>
<keyword evidence="3" id="KW-1185">Reference proteome</keyword>
<feature type="region of interest" description="Disordered" evidence="1">
    <location>
        <begin position="170"/>
        <end position="214"/>
    </location>
</feature>
<comment type="caution">
    <text evidence="2">The sequence shown here is derived from an EMBL/GenBank/DDBJ whole genome shotgun (WGS) entry which is preliminary data.</text>
</comment>
<evidence type="ECO:0000256" key="1">
    <source>
        <dbReference type="SAM" id="MobiDB-lite"/>
    </source>
</evidence>
<protein>
    <submittedName>
        <fullName evidence="2">Uncharacterized protein</fullName>
    </submittedName>
</protein>
<evidence type="ECO:0000313" key="2">
    <source>
        <dbReference type="EMBL" id="KAF1851450.1"/>
    </source>
</evidence>
<evidence type="ECO:0000313" key="3">
    <source>
        <dbReference type="Proteomes" id="UP000800039"/>
    </source>
</evidence>
<dbReference type="RefSeq" id="XP_040794013.1">
    <property type="nucleotide sequence ID" value="XM_040931570.1"/>
</dbReference>
<dbReference type="EMBL" id="ML976614">
    <property type="protein sequence ID" value="KAF1851450.1"/>
    <property type="molecule type" value="Genomic_DNA"/>
</dbReference>
<gene>
    <name evidence="2" type="ORF">K460DRAFT_351374</name>
</gene>
<dbReference type="GeneID" id="63848822"/>
<feature type="compositionally biased region" description="Basic and acidic residues" evidence="1">
    <location>
        <begin position="194"/>
        <end position="207"/>
    </location>
</feature>
<dbReference type="Proteomes" id="UP000800039">
    <property type="component" value="Unassembled WGS sequence"/>
</dbReference>